<dbReference type="EC" id="2.1.1.-" evidence="6"/>
<evidence type="ECO:0000256" key="3">
    <source>
        <dbReference type="ARBA" id="ARBA00022679"/>
    </source>
</evidence>
<dbReference type="Pfam" id="PF06859">
    <property type="entry name" value="Bin3"/>
    <property type="match status" value="1"/>
</dbReference>
<keyword evidence="3 6" id="KW-0808">Transferase</keyword>
<dbReference type="SUPFAM" id="SSF53335">
    <property type="entry name" value="S-adenosyl-L-methionine-dependent methyltransferases"/>
    <property type="match status" value="1"/>
</dbReference>
<sequence length="278" mass="30083">MGQFWLDCPVTASHPSGARPPASSTPALEADYQGAARHTPGSSPATHVRDARLALLNDLIPGLFTAKACLDIGCNAGFVSCQLAFDFDAASVTGVDIDPYLVRQAELLLRRRSSRVHPTTQESRLAVDYFPISAVVQHGCRPNPTFAPASSKPAPVSFVSADYVVSASPDTAGPHDVILALSVTKWLHLEHGDQGLVNFFAKCSSSLVPGGLFVLEPQPWSSYEKAVKKAKAPHFQPRLKTLNLRPETCFTDLLERQGLTLVATSEALPRRIIVYRKE</sequence>
<keyword evidence="10" id="KW-1185">Reference proteome</keyword>
<dbReference type="PANTHER" id="PTHR12315">
    <property type="entry name" value="BICOID-INTERACTING PROTEIN RELATED"/>
    <property type="match status" value="1"/>
</dbReference>
<dbReference type="Pfam" id="PF08241">
    <property type="entry name" value="Methyltransf_11"/>
    <property type="match status" value="1"/>
</dbReference>
<dbReference type="GO" id="GO:0040031">
    <property type="term" value="P:snRNA modification"/>
    <property type="evidence" value="ECO:0007669"/>
    <property type="project" value="TreeGrafter"/>
</dbReference>
<dbReference type="InterPro" id="IPR010675">
    <property type="entry name" value="Bin3_C"/>
</dbReference>
<dbReference type="Proteomes" id="UP000799444">
    <property type="component" value="Unassembled WGS sequence"/>
</dbReference>
<evidence type="ECO:0000256" key="4">
    <source>
        <dbReference type="ARBA" id="ARBA00022691"/>
    </source>
</evidence>
<evidence type="ECO:0000256" key="6">
    <source>
        <dbReference type="RuleBase" id="RU367087"/>
    </source>
</evidence>
<dbReference type="InterPro" id="IPR013216">
    <property type="entry name" value="Methyltransf_11"/>
</dbReference>
<dbReference type="CDD" id="cd02440">
    <property type="entry name" value="AdoMet_MTases"/>
    <property type="match status" value="1"/>
</dbReference>
<dbReference type="GO" id="GO:0032259">
    <property type="term" value="P:methylation"/>
    <property type="evidence" value="ECO:0007669"/>
    <property type="project" value="UniProtKB-KW"/>
</dbReference>
<dbReference type="AlphaFoldDB" id="A0A9P4UZ65"/>
<dbReference type="Gene3D" id="3.40.50.150">
    <property type="entry name" value="Vaccinia Virus protein VP39"/>
    <property type="match status" value="1"/>
</dbReference>
<keyword evidence="2 6" id="KW-0489">Methyltransferase</keyword>
<feature type="domain" description="Bin3-type SAM" evidence="8">
    <location>
        <begin position="50"/>
        <end position="278"/>
    </location>
</feature>
<evidence type="ECO:0000256" key="2">
    <source>
        <dbReference type="ARBA" id="ARBA00022603"/>
    </source>
</evidence>
<dbReference type="GO" id="GO:0017069">
    <property type="term" value="F:snRNA binding"/>
    <property type="evidence" value="ECO:0007669"/>
    <property type="project" value="TreeGrafter"/>
</dbReference>
<protein>
    <recommendedName>
        <fullName evidence="6">RNA methyltransferase</fullName>
        <ecNumber evidence="6">2.1.1.-</ecNumber>
    </recommendedName>
</protein>
<gene>
    <name evidence="9" type="ORF">EJ04DRAFT_566287</name>
</gene>
<evidence type="ECO:0000259" key="8">
    <source>
        <dbReference type="PROSITE" id="PS51515"/>
    </source>
</evidence>
<evidence type="ECO:0000313" key="9">
    <source>
        <dbReference type="EMBL" id="KAF2732104.1"/>
    </source>
</evidence>
<reference evidence="9" key="1">
    <citation type="journal article" date="2020" name="Stud. Mycol.">
        <title>101 Dothideomycetes genomes: a test case for predicting lifestyles and emergence of pathogens.</title>
        <authorList>
            <person name="Haridas S."/>
            <person name="Albert R."/>
            <person name="Binder M."/>
            <person name="Bloem J."/>
            <person name="Labutti K."/>
            <person name="Salamov A."/>
            <person name="Andreopoulos B."/>
            <person name="Baker S."/>
            <person name="Barry K."/>
            <person name="Bills G."/>
            <person name="Bluhm B."/>
            <person name="Cannon C."/>
            <person name="Castanera R."/>
            <person name="Culley D."/>
            <person name="Daum C."/>
            <person name="Ezra D."/>
            <person name="Gonzalez J."/>
            <person name="Henrissat B."/>
            <person name="Kuo A."/>
            <person name="Liang C."/>
            <person name="Lipzen A."/>
            <person name="Lutzoni F."/>
            <person name="Magnuson J."/>
            <person name="Mondo S."/>
            <person name="Nolan M."/>
            <person name="Ohm R."/>
            <person name="Pangilinan J."/>
            <person name="Park H.-J."/>
            <person name="Ramirez L."/>
            <person name="Alfaro M."/>
            <person name="Sun H."/>
            <person name="Tritt A."/>
            <person name="Yoshinaga Y."/>
            <person name="Zwiers L.-H."/>
            <person name="Turgeon B."/>
            <person name="Goodwin S."/>
            <person name="Spatafora J."/>
            <person name="Crous P."/>
            <person name="Grigoriev I."/>
        </authorList>
    </citation>
    <scope>NUCLEOTIDE SEQUENCE</scope>
    <source>
        <strain evidence="9">CBS 125425</strain>
    </source>
</reference>
<dbReference type="PROSITE" id="PS51515">
    <property type="entry name" value="BIN3_SAM"/>
    <property type="match status" value="1"/>
</dbReference>
<name>A0A9P4UZ65_9PLEO</name>
<evidence type="ECO:0000313" key="10">
    <source>
        <dbReference type="Proteomes" id="UP000799444"/>
    </source>
</evidence>
<comment type="similarity">
    <text evidence="1 6">Belongs to the methyltransferase superfamily.</text>
</comment>
<evidence type="ECO:0000256" key="5">
    <source>
        <dbReference type="PROSITE-ProRule" id="PRU00848"/>
    </source>
</evidence>
<dbReference type="InterPro" id="IPR024160">
    <property type="entry name" value="BIN3_SAM-bd_dom"/>
</dbReference>
<feature type="region of interest" description="Disordered" evidence="7">
    <location>
        <begin position="12"/>
        <end position="45"/>
    </location>
</feature>
<accession>A0A9P4UZ65</accession>
<proteinExistence type="inferred from homology"/>
<dbReference type="GO" id="GO:0008171">
    <property type="term" value="F:O-methyltransferase activity"/>
    <property type="evidence" value="ECO:0007669"/>
    <property type="project" value="UniProtKB-UniRule"/>
</dbReference>
<dbReference type="GO" id="GO:0008173">
    <property type="term" value="F:RNA methyltransferase activity"/>
    <property type="evidence" value="ECO:0007669"/>
    <property type="project" value="UniProtKB-UniRule"/>
</dbReference>
<dbReference type="InterPro" id="IPR039772">
    <property type="entry name" value="Bin3-like"/>
</dbReference>
<comment type="caution">
    <text evidence="9">The sequence shown here is derived from an EMBL/GenBank/DDBJ whole genome shotgun (WGS) entry which is preliminary data.</text>
</comment>
<evidence type="ECO:0000256" key="1">
    <source>
        <dbReference type="ARBA" id="ARBA00008361"/>
    </source>
</evidence>
<organism evidence="9 10">
    <name type="scientific">Polyplosphaeria fusca</name>
    <dbReference type="NCBI Taxonomy" id="682080"/>
    <lineage>
        <taxon>Eukaryota</taxon>
        <taxon>Fungi</taxon>
        <taxon>Dikarya</taxon>
        <taxon>Ascomycota</taxon>
        <taxon>Pezizomycotina</taxon>
        <taxon>Dothideomycetes</taxon>
        <taxon>Pleosporomycetidae</taxon>
        <taxon>Pleosporales</taxon>
        <taxon>Tetraplosphaeriaceae</taxon>
        <taxon>Polyplosphaeria</taxon>
    </lineage>
</organism>
<evidence type="ECO:0000256" key="7">
    <source>
        <dbReference type="SAM" id="MobiDB-lite"/>
    </source>
</evidence>
<dbReference type="GO" id="GO:0008757">
    <property type="term" value="F:S-adenosylmethionine-dependent methyltransferase activity"/>
    <property type="evidence" value="ECO:0007669"/>
    <property type="project" value="InterPro"/>
</dbReference>
<dbReference type="EMBL" id="ML996183">
    <property type="protein sequence ID" value="KAF2732104.1"/>
    <property type="molecule type" value="Genomic_DNA"/>
</dbReference>
<dbReference type="InterPro" id="IPR029063">
    <property type="entry name" value="SAM-dependent_MTases_sf"/>
</dbReference>
<keyword evidence="4 5" id="KW-0949">S-adenosyl-L-methionine</keyword>
<dbReference type="PANTHER" id="PTHR12315:SF0">
    <property type="entry name" value="7SK SNRNA METHYLPHOSPHATE CAPPING ENZYME"/>
    <property type="match status" value="1"/>
</dbReference>
<dbReference type="OrthoDB" id="540004at2759"/>